<dbReference type="AlphaFoldDB" id="A0A0S4LFJ9"/>
<accession>A0A0S4LFJ9</accession>
<reference evidence="2 3" key="1">
    <citation type="submission" date="2015-10" db="EMBL/GenBank/DDBJ databases">
        <authorList>
            <person name="Gilbert D.G."/>
        </authorList>
    </citation>
    <scope>NUCLEOTIDE SEQUENCE [LARGE SCALE GENOMIC DNA]</scope>
    <source>
        <strain evidence="2">COMA1</strain>
    </source>
</reference>
<sequence length="402" mass="45250">MIPSRAFHCLAPLCRHLPVALVKPGSHLSHCPNFRSPLSRRVRLTLNDPQNTHFLPRNKLAAHPNTRFCPVTIRPPAYLMVTKRPNYLNERLLLSAMGNAFIRSIRQQQGRIGLPEIVAKELHNKIKEEGIRLTKTLGDTLRAAGHFTGRKMALVVPLDEKSFEDGLRNRLDQLSSCLEKIPFTHQHAQAALDRVIQGIAPSLAKSEEFRDCAIWEATLELASNFSVHLITNDRGFYRNRDVTQGIAQELASDCQKTPQVVQIHESIAAYLRTFPAPMITFSMNSVESRIEAWVRTDFGTSLPYQGGTLGNRLASEVQHFFTEEVNQFAIQFTQEFELVEGYKEGKGRIYQPAFVTAKGSCAYCTTTNTVTEVTNPGYSIYVGEDKRLITSISHFRGFSMGF</sequence>
<gene>
    <name evidence="2" type="ORF">COMA1_100001</name>
</gene>
<dbReference type="Pfam" id="PF16289">
    <property type="entry name" value="PIN_12"/>
    <property type="match status" value="1"/>
</dbReference>
<dbReference type="InterPro" id="IPR032557">
    <property type="entry name" value="DUF4935"/>
</dbReference>
<proteinExistence type="predicted"/>
<protein>
    <recommendedName>
        <fullName evidence="1">DUF4935 domain-containing protein</fullName>
    </recommendedName>
</protein>
<evidence type="ECO:0000259" key="1">
    <source>
        <dbReference type="Pfam" id="PF16289"/>
    </source>
</evidence>
<dbReference type="STRING" id="1742972.COMA1_100001"/>
<evidence type="ECO:0000313" key="3">
    <source>
        <dbReference type="Proteomes" id="UP000199032"/>
    </source>
</evidence>
<evidence type="ECO:0000313" key="2">
    <source>
        <dbReference type="EMBL" id="CUS34772.1"/>
    </source>
</evidence>
<organism evidence="2 3">
    <name type="scientific">Candidatus Nitrospira nitrosa</name>
    <dbReference type="NCBI Taxonomy" id="1742972"/>
    <lineage>
        <taxon>Bacteria</taxon>
        <taxon>Pseudomonadati</taxon>
        <taxon>Nitrospirota</taxon>
        <taxon>Nitrospiria</taxon>
        <taxon>Nitrospirales</taxon>
        <taxon>Nitrospiraceae</taxon>
        <taxon>Nitrospira</taxon>
    </lineage>
</organism>
<name>A0A0S4LFJ9_9BACT</name>
<feature type="domain" description="DUF4935" evidence="1">
    <location>
        <begin position="100"/>
        <end position="236"/>
    </location>
</feature>
<keyword evidence="3" id="KW-1185">Reference proteome</keyword>
<dbReference type="EMBL" id="CZQA01000002">
    <property type="protein sequence ID" value="CUS34772.1"/>
    <property type="molecule type" value="Genomic_DNA"/>
</dbReference>
<dbReference type="Proteomes" id="UP000199032">
    <property type="component" value="Unassembled WGS sequence"/>
</dbReference>